<feature type="region of interest" description="Disordered" evidence="1">
    <location>
        <begin position="47"/>
        <end position="98"/>
    </location>
</feature>
<accession>A0A7S0NM65</accession>
<proteinExistence type="predicted"/>
<reference evidence="2" key="1">
    <citation type="submission" date="2021-01" db="EMBL/GenBank/DDBJ databases">
        <authorList>
            <person name="Corre E."/>
            <person name="Pelletier E."/>
            <person name="Niang G."/>
            <person name="Scheremetjew M."/>
            <person name="Finn R."/>
            <person name="Kale V."/>
            <person name="Holt S."/>
            <person name="Cochrane G."/>
            <person name="Meng A."/>
            <person name="Brown T."/>
            <person name="Cohen L."/>
        </authorList>
    </citation>
    <scope>NUCLEOTIDE SEQUENCE</scope>
    <source>
        <strain evidence="2">CCMP1723</strain>
    </source>
</reference>
<evidence type="ECO:0000256" key="1">
    <source>
        <dbReference type="SAM" id="MobiDB-lite"/>
    </source>
</evidence>
<gene>
    <name evidence="2" type="ORF">MCOM1403_LOCUS8627</name>
</gene>
<protein>
    <submittedName>
        <fullName evidence="2">Uncharacterized protein</fullName>
    </submittedName>
</protein>
<name>A0A7S0NM65_MICPS</name>
<organism evidence="2">
    <name type="scientific">Micromonas pusilla</name>
    <name type="common">Picoplanktonic green alga</name>
    <name type="synonym">Chromulina pusilla</name>
    <dbReference type="NCBI Taxonomy" id="38833"/>
    <lineage>
        <taxon>Eukaryota</taxon>
        <taxon>Viridiplantae</taxon>
        <taxon>Chlorophyta</taxon>
        <taxon>Mamiellophyceae</taxon>
        <taxon>Mamiellales</taxon>
        <taxon>Mamiellaceae</taxon>
        <taxon>Micromonas</taxon>
    </lineage>
</organism>
<sequence length="143" mass="16286">MQAIASTTAVRPQFATQRKTFNAKKVVAVKRDVSVKADWAIGSPENVVRIPPERRGGRPSSGHFGDEILPANNERTPGATRIDRPVPRSEASTRYPTLTIDPHLPIADRVRQHRRVPLRRPLRSRAHRQQELHRLRLLHHDRG</sequence>
<evidence type="ECO:0000313" key="2">
    <source>
        <dbReference type="EMBL" id="CAD8521197.1"/>
    </source>
</evidence>
<dbReference type="AlphaFoldDB" id="A0A7S0NM65"/>
<dbReference type="EMBL" id="HBEQ01010715">
    <property type="protein sequence ID" value="CAD8521197.1"/>
    <property type="molecule type" value="Transcribed_RNA"/>
</dbReference>